<reference evidence="2" key="1">
    <citation type="journal article" date="2023" name="Front. Plant Sci.">
        <title>Chromosomal-level genome assembly of Melastoma candidum provides insights into trichome evolution.</title>
        <authorList>
            <person name="Zhong Y."/>
            <person name="Wu W."/>
            <person name="Sun C."/>
            <person name="Zou P."/>
            <person name="Liu Y."/>
            <person name="Dai S."/>
            <person name="Zhou R."/>
        </authorList>
    </citation>
    <scope>NUCLEOTIDE SEQUENCE [LARGE SCALE GENOMIC DNA]</scope>
</reference>
<accession>A0ACB9N940</accession>
<name>A0ACB9N940_9MYRT</name>
<gene>
    <name evidence="1" type="ORF">MLD38_029881</name>
</gene>
<organism evidence="1 2">
    <name type="scientific">Melastoma candidum</name>
    <dbReference type="NCBI Taxonomy" id="119954"/>
    <lineage>
        <taxon>Eukaryota</taxon>
        <taxon>Viridiplantae</taxon>
        <taxon>Streptophyta</taxon>
        <taxon>Embryophyta</taxon>
        <taxon>Tracheophyta</taxon>
        <taxon>Spermatophyta</taxon>
        <taxon>Magnoliopsida</taxon>
        <taxon>eudicotyledons</taxon>
        <taxon>Gunneridae</taxon>
        <taxon>Pentapetalae</taxon>
        <taxon>rosids</taxon>
        <taxon>malvids</taxon>
        <taxon>Myrtales</taxon>
        <taxon>Melastomataceae</taxon>
        <taxon>Melastomatoideae</taxon>
        <taxon>Melastomateae</taxon>
        <taxon>Melastoma</taxon>
    </lineage>
</organism>
<sequence>MGKGRDDSGKRHCPTPTLSPPRPVMSSTVRSTAIPEGLPAVIKTCMALRTRKMVQKNALVRKLPSVKTFGCTTVICSDNTGTLTTNEMAVVKLVAVGSRPEWWNDCDLKIVTLEFDRDTSCAHQKCLLTEASAHPGRISYVSPFTASDEVFRFDALLAGGHVSLLWYILILYVPFLGKVFGIVPLSLNEWLFVLAVAFPVILIDEVMKFVGKCTNRYGRSGRERSANDKRGSETNMRRSAWEIRWHLLLIQSLALLVMIVCIRSWRLATQGWGLTSGEWGCFDL</sequence>
<dbReference type="Proteomes" id="UP001057402">
    <property type="component" value="Chromosome 8"/>
</dbReference>
<evidence type="ECO:0000313" key="1">
    <source>
        <dbReference type="EMBL" id="KAI4331726.1"/>
    </source>
</evidence>
<comment type="caution">
    <text evidence="1">The sequence shown here is derived from an EMBL/GenBank/DDBJ whole genome shotgun (WGS) entry which is preliminary data.</text>
</comment>
<proteinExistence type="predicted"/>
<keyword evidence="2" id="KW-1185">Reference proteome</keyword>
<evidence type="ECO:0000313" key="2">
    <source>
        <dbReference type="Proteomes" id="UP001057402"/>
    </source>
</evidence>
<dbReference type="EMBL" id="CM042887">
    <property type="protein sequence ID" value="KAI4331726.1"/>
    <property type="molecule type" value="Genomic_DNA"/>
</dbReference>
<protein>
    <submittedName>
        <fullName evidence="1">Uncharacterized protein</fullName>
    </submittedName>
</protein>